<evidence type="ECO:0000313" key="3">
    <source>
        <dbReference type="EMBL" id="KUE77915.1"/>
    </source>
</evidence>
<dbReference type="EMBL" id="LMUA01000001">
    <property type="protein sequence ID" value="KUE77915.1"/>
    <property type="molecule type" value="Genomic_DNA"/>
</dbReference>
<dbReference type="InterPro" id="IPR003848">
    <property type="entry name" value="DUF218"/>
</dbReference>
<feature type="transmembrane region" description="Helical" evidence="1">
    <location>
        <begin position="31"/>
        <end position="50"/>
    </location>
</feature>
<evidence type="ECO:0000256" key="1">
    <source>
        <dbReference type="SAM" id="Phobius"/>
    </source>
</evidence>
<proteinExistence type="predicted"/>
<dbReference type="Gene3D" id="3.40.50.620">
    <property type="entry name" value="HUPs"/>
    <property type="match status" value="1"/>
</dbReference>
<name>A0A0W7TVS6_9FIRM</name>
<comment type="caution">
    <text evidence="3">The sequence shown here is derived from an EMBL/GenBank/DDBJ whole genome shotgun (WGS) entry which is preliminary data.</text>
</comment>
<dbReference type="InterPro" id="IPR051599">
    <property type="entry name" value="Cell_Envelope_Assoc"/>
</dbReference>
<dbReference type="Pfam" id="PF02698">
    <property type="entry name" value="DUF218"/>
    <property type="match status" value="1"/>
</dbReference>
<feature type="transmembrane region" description="Helical" evidence="1">
    <location>
        <begin position="62"/>
        <end position="85"/>
    </location>
</feature>
<dbReference type="Proteomes" id="UP000053433">
    <property type="component" value="Unassembled WGS sequence"/>
</dbReference>
<accession>A0A0W7TVS6</accession>
<dbReference type="GO" id="GO:0043164">
    <property type="term" value="P:Gram-negative-bacterium-type cell wall biogenesis"/>
    <property type="evidence" value="ECO:0007669"/>
    <property type="project" value="TreeGrafter"/>
</dbReference>
<keyword evidence="1" id="KW-0812">Transmembrane</keyword>
<dbReference type="GO" id="GO:0005886">
    <property type="term" value="C:plasma membrane"/>
    <property type="evidence" value="ECO:0007669"/>
    <property type="project" value="TreeGrafter"/>
</dbReference>
<dbReference type="PANTHER" id="PTHR30336:SF4">
    <property type="entry name" value="ENVELOPE BIOGENESIS FACTOR ELYC"/>
    <property type="match status" value="1"/>
</dbReference>
<gene>
    <name evidence="3" type="ORF">ASJ35_01130</name>
</gene>
<keyword evidence="1" id="KW-1133">Transmembrane helix</keyword>
<dbReference type="GO" id="GO:0000270">
    <property type="term" value="P:peptidoglycan metabolic process"/>
    <property type="evidence" value="ECO:0007669"/>
    <property type="project" value="TreeGrafter"/>
</dbReference>
<dbReference type="RefSeq" id="WP_058722625.1">
    <property type="nucleotide sequence ID" value="NZ_DBGEBT010000046.1"/>
</dbReference>
<reference evidence="3 4" key="1">
    <citation type="submission" date="2015-10" db="EMBL/GenBank/DDBJ databases">
        <title>A novel member of the family Ruminococcaceae isolated from human faeces.</title>
        <authorList>
            <person name="Shkoporov A.N."/>
            <person name="Chaplin A.V."/>
            <person name="Motuzova O.V."/>
            <person name="Kafarskaia L.I."/>
            <person name="Efimov B.A."/>
        </authorList>
    </citation>
    <scope>NUCLEOTIDE SEQUENCE [LARGE SCALE GENOMIC DNA]</scope>
    <source>
        <strain evidence="3 4">668</strain>
    </source>
</reference>
<sequence>MKLIFVWLLAIVFLIDSVLRAIRSSFNLGVLMMYLITAALWIYALFHTKIDAFCAAGAGRVLKIIFFCCCAVFALLLIFVAVSGYSDTATKQEKTVIVLGAGLRGERVTDLLARRLDAAYDYHLENPNAVIVVTGGQGPGEDIPEARAMKAYLVEKGVPEKQILEEASSTSTEENFCFAREILEQHGLSQNEPVAYVTNAFHCYRAAKYAAAAGFTNVNAIPASIGFSSVLPCYMREVMAVLYYWVFRT</sequence>
<protein>
    <recommendedName>
        <fullName evidence="2">DUF218 domain-containing protein</fullName>
    </recommendedName>
</protein>
<dbReference type="AlphaFoldDB" id="A0A0W7TVS6"/>
<keyword evidence="1" id="KW-0472">Membrane</keyword>
<dbReference type="InterPro" id="IPR014729">
    <property type="entry name" value="Rossmann-like_a/b/a_fold"/>
</dbReference>
<dbReference type="PANTHER" id="PTHR30336">
    <property type="entry name" value="INNER MEMBRANE PROTEIN, PROBABLE PERMEASE"/>
    <property type="match status" value="1"/>
</dbReference>
<evidence type="ECO:0000259" key="2">
    <source>
        <dbReference type="Pfam" id="PF02698"/>
    </source>
</evidence>
<organism evidence="3 4">
    <name type="scientific">Ruthenibacterium lactatiformans</name>
    <dbReference type="NCBI Taxonomy" id="1550024"/>
    <lineage>
        <taxon>Bacteria</taxon>
        <taxon>Bacillati</taxon>
        <taxon>Bacillota</taxon>
        <taxon>Clostridia</taxon>
        <taxon>Eubacteriales</taxon>
        <taxon>Oscillospiraceae</taxon>
        <taxon>Ruthenibacterium</taxon>
    </lineage>
</organism>
<evidence type="ECO:0000313" key="4">
    <source>
        <dbReference type="Proteomes" id="UP000053433"/>
    </source>
</evidence>
<feature type="domain" description="DUF218" evidence="2">
    <location>
        <begin position="95"/>
        <end position="230"/>
    </location>
</feature>
<dbReference type="CDD" id="cd06259">
    <property type="entry name" value="YdcF-like"/>
    <property type="match status" value="1"/>
</dbReference>